<keyword evidence="1" id="KW-0472">Membrane</keyword>
<dbReference type="AlphaFoldDB" id="D8TT85"/>
<sequence length="501" mass="56595">MAIRFIEELIHLTQGIPEIHNWSLATFYSVLVAIMSLLAFLKPNIFGKKANSDGRTTALPVIATATGTSVSAVTKLFDSLRGNEHGVSPIADMCMEAEQALTQLDNNALHSTGQIATVRLEYPGDICINPKCAGHGRATLSKGGRDKTRVQELKSCKECNATYCPTYYSYEGSDYYFTGPGFSIDDHPFICTHSNTYHLLETLYWFHKCKYHFKASDKSITDMYNDVYVPLGVSDLSLPENGQKVGRPGRYIEYLCAALPVRRSTFIHPTETSKGVLGTRSRDRLVEVLGSEAALEKWKEVGFYVDRFHFMGHSKSDQACRDNCNPYSIHAPFLTCVLSKTRIRDIAQDERPQVLSAARLAQSIDPEGHVGIKCKFEFQGKEVKGRMLFKYEGVQGADGQLWLYKLTDLFNTEVCKQTFTMIEMFGNVMRTVETRRAEFYFQEMLTEHNNMVTARLERLGLMPSVPPDPWVDHSVAITVKKSVPLPTFQALGTVKRWWQRR</sequence>
<evidence type="ECO:0000313" key="3">
    <source>
        <dbReference type="Proteomes" id="UP000001058"/>
    </source>
</evidence>
<dbReference type="InParanoid" id="D8TT85"/>
<dbReference type="KEGG" id="vcn:VOLCADRAFT_90004"/>
<evidence type="ECO:0000256" key="1">
    <source>
        <dbReference type="SAM" id="Phobius"/>
    </source>
</evidence>
<accession>D8TT85</accession>
<reference evidence="2 3" key="1">
    <citation type="journal article" date="2010" name="Science">
        <title>Genomic analysis of organismal complexity in the multicellular green alga Volvox carteri.</title>
        <authorList>
            <person name="Prochnik S.E."/>
            <person name="Umen J."/>
            <person name="Nedelcu A.M."/>
            <person name="Hallmann A."/>
            <person name="Miller S.M."/>
            <person name="Nishii I."/>
            <person name="Ferris P."/>
            <person name="Kuo A."/>
            <person name="Mitros T."/>
            <person name="Fritz-Laylin L.K."/>
            <person name="Hellsten U."/>
            <person name="Chapman J."/>
            <person name="Simakov O."/>
            <person name="Rensing S.A."/>
            <person name="Terry A."/>
            <person name="Pangilinan J."/>
            <person name="Kapitonov V."/>
            <person name="Jurka J."/>
            <person name="Salamov A."/>
            <person name="Shapiro H."/>
            <person name="Schmutz J."/>
            <person name="Grimwood J."/>
            <person name="Lindquist E."/>
            <person name="Lucas S."/>
            <person name="Grigoriev I.V."/>
            <person name="Schmitt R."/>
            <person name="Kirk D."/>
            <person name="Rokhsar D.S."/>
        </authorList>
    </citation>
    <scope>NUCLEOTIDE SEQUENCE [LARGE SCALE GENOMIC DNA]</scope>
    <source>
        <strain evidence="3">f. Nagariensis / Eve</strain>
    </source>
</reference>
<proteinExistence type="predicted"/>
<gene>
    <name evidence="2" type="ORF">VOLCADRAFT_90004</name>
</gene>
<name>D8TT85_VOLCA</name>
<dbReference type="Proteomes" id="UP000001058">
    <property type="component" value="Unassembled WGS sequence"/>
</dbReference>
<dbReference type="EMBL" id="GL378336">
    <property type="protein sequence ID" value="EFJ49264.1"/>
    <property type="molecule type" value="Genomic_DNA"/>
</dbReference>
<dbReference type="OrthoDB" id="2527272at2759"/>
<keyword evidence="1" id="KW-0812">Transmembrane</keyword>
<feature type="transmembrane region" description="Helical" evidence="1">
    <location>
        <begin position="22"/>
        <end position="41"/>
    </location>
</feature>
<dbReference type="GeneID" id="9618773"/>
<organism evidence="3">
    <name type="scientific">Volvox carteri f. nagariensis</name>
    <dbReference type="NCBI Taxonomy" id="3068"/>
    <lineage>
        <taxon>Eukaryota</taxon>
        <taxon>Viridiplantae</taxon>
        <taxon>Chlorophyta</taxon>
        <taxon>core chlorophytes</taxon>
        <taxon>Chlorophyceae</taxon>
        <taxon>CS clade</taxon>
        <taxon>Chlamydomonadales</taxon>
        <taxon>Volvocaceae</taxon>
        <taxon>Volvox</taxon>
    </lineage>
</organism>
<evidence type="ECO:0000313" key="2">
    <source>
        <dbReference type="EMBL" id="EFJ49264.1"/>
    </source>
</evidence>
<dbReference type="RefSeq" id="XP_002949712.1">
    <property type="nucleotide sequence ID" value="XM_002949666.1"/>
</dbReference>
<keyword evidence="1" id="KW-1133">Transmembrane helix</keyword>
<protein>
    <submittedName>
        <fullName evidence="2">Uncharacterized protein</fullName>
    </submittedName>
</protein>
<keyword evidence="3" id="KW-1185">Reference proteome</keyword>